<comment type="caution">
    <text evidence="1">The sequence shown here is derived from an EMBL/GenBank/DDBJ whole genome shotgun (WGS) entry which is preliminary data.</text>
</comment>
<dbReference type="OrthoDB" id="4072826at2759"/>
<keyword evidence="2" id="KW-1185">Reference proteome</keyword>
<evidence type="ECO:0000313" key="2">
    <source>
        <dbReference type="Proteomes" id="UP000813444"/>
    </source>
</evidence>
<reference evidence="1" key="1">
    <citation type="journal article" date="2021" name="Nat. Commun.">
        <title>Genetic determinants of endophytism in the Arabidopsis root mycobiome.</title>
        <authorList>
            <person name="Mesny F."/>
            <person name="Miyauchi S."/>
            <person name="Thiergart T."/>
            <person name="Pickel B."/>
            <person name="Atanasova L."/>
            <person name="Karlsson M."/>
            <person name="Huettel B."/>
            <person name="Barry K.W."/>
            <person name="Haridas S."/>
            <person name="Chen C."/>
            <person name="Bauer D."/>
            <person name="Andreopoulos W."/>
            <person name="Pangilinan J."/>
            <person name="LaButti K."/>
            <person name="Riley R."/>
            <person name="Lipzen A."/>
            <person name="Clum A."/>
            <person name="Drula E."/>
            <person name="Henrissat B."/>
            <person name="Kohler A."/>
            <person name="Grigoriev I.V."/>
            <person name="Martin F.M."/>
            <person name="Hacquard S."/>
        </authorList>
    </citation>
    <scope>NUCLEOTIDE SEQUENCE</scope>
    <source>
        <strain evidence="1">MPI-CAGE-CH-0235</strain>
    </source>
</reference>
<dbReference type="AlphaFoldDB" id="A0A8K0SFP4"/>
<protein>
    <submittedName>
        <fullName evidence="1">Uncharacterized protein</fullName>
    </submittedName>
</protein>
<gene>
    <name evidence="1" type="ORF">B0I35DRAFT_494478</name>
</gene>
<organism evidence="1 2">
    <name type="scientific">Stachybotrys elegans</name>
    <dbReference type="NCBI Taxonomy" id="80388"/>
    <lineage>
        <taxon>Eukaryota</taxon>
        <taxon>Fungi</taxon>
        <taxon>Dikarya</taxon>
        <taxon>Ascomycota</taxon>
        <taxon>Pezizomycotina</taxon>
        <taxon>Sordariomycetes</taxon>
        <taxon>Hypocreomycetidae</taxon>
        <taxon>Hypocreales</taxon>
        <taxon>Stachybotryaceae</taxon>
        <taxon>Stachybotrys</taxon>
    </lineage>
</organism>
<name>A0A8K0SFP4_9HYPO</name>
<dbReference type="EMBL" id="JAGPNK010000020">
    <property type="protein sequence ID" value="KAH7304953.1"/>
    <property type="molecule type" value="Genomic_DNA"/>
</dbReference>
<evidence type="ECO:0000313" key="1">
    <source>
        <dbReference type="EMBL" id="KAH7304953.1"/>
    </source>
</evidence>
<accession>A0A8K0SFP4</accession>
<proteinExistence type="predicted"/>
<sequence length="222" mass="25770">MASNVGMLWLDDMSLRHLQEFHQMRTDKEAARLSDDTVSESMEESKARLEAHIAELNDSWTDSYVMKKAIVVDRGNSGFKTVGFIYTTGPTPQGLGLRFEMLSQWRRHFYCTQGLLKFFEMYHDTFTQRRAPVEKAFDIEDDIWHARAAGDDGKVPVQHLVCSIPMENKGAYAVAWKLKGVPRLSERSGHYIFYFERKIDDPEEKTWAEMAPEILKNLRRTK</sequence>
<dbReference type="Proteomes" id="UP000813444">
    <property type="component" value="Unassembled WGS sequence"/>
</dbReference>